<keyword evidence="7" id="KW-1185">Reference proteome</keyword>
<dbReference type="PANTHER" id="PTHR45947">
    <property type="entry name" value="SULFOQUINOVOSYL TRANSFERASE SQD2"/>
    <property type="match status" value="1"/>
</dbReference>
<dbReference type="Pfam" id="PF00534">
    <property type="entry name" value="Glycos_transf_1"/>
    <property type="match status" value="1"/>
</dbReference>
<dbReference type="KEGG" id="xya:ET471_06695"/>
<name>A0A4P6F3A7_9MICO</name>
<evidence type="ECO:0000256" key="3">
    <source>
        <dbReference type="ARBA" id="ARBA00022679"/>
    </source>
</evidence>
<dbReference type="CDD" id="cd03814">
    <property type="entry name" value="GT4-like"/>
    <property type="match status" value="1"/>
</dbReference>
<gene>
    <name evidence="6" type="ORF">ET471_06695</name>
</gene>
<dbReference type="SUPFAM" id="SSF53756">
    <property type="entry name" value="UDP-Glycosyltransferase/glycogen phosphorylase"/>
    <property type="match status" value="1"/>
</dbReference>
<organism evidence="6 7">
    <name type="scientific">Xylanimonas protaetiae</name>
    <dbReference type="NCBI Taxonomy" id="2509457"/>
    <lineage>
        <taxon>Bacteria</taxon>
        <taxon>Bacillati</taxon>
        <taxon>Actinomycetota</taxon>
        <taxon>Actinomycetes</taxon>
        <taxon>Micrococcales</taxon>
        <taxon>Promicromonosporaceae</taxon>
        <taxon>Xylanimonas</taxon>
    </lineage>
</organism>
<feature type="domain" description="Glycosyl transferase family 1" evidence="4">
    <location>
        <begin position="218"/>
        <end position="364"/>
    </location>
</feature>
<protein>
    <recommendedName>
        <fullName evidence="1">D-inositol 3-phosphate glycosyltransferase</fullName>
    </recommendedName>
</protein>
<evidence type="ECO:0000256" key="1">
    <source>
        <dbReference type="ARBA" id="ARBA00021292"/>
    </source>
</evidence>
<dbReference type="Pfam" id="PF13439">
    <property type="entry name" value="Glyco_transf_4"/>
    <property type="match status" value="1"/>
</dbReference>
<dbReference type="Proteomes" id="UP000292118">
    <property type="component" value="Chromosome"/>
</dbReference>
<dbReference type="PANTHER" id="PTHR45947:SF3">
    <property type="entry name" value="SULFOQUINOVOSYL TRANSFERASE SQD2"/>
    <property type="match status" value="1"/>
</dbReference>
<dbReference type="GO" id="GO:1901137">
    <property type="term" value="P:carbohydrate derivative biosynthetic process"/>
    <property type="evidence" value="ECO:0007669"/>
    <property type="project" value="UniProtKB-ARBA"/>
</dbReference>
<feature type="domain" description="Glycosyltransferase subfamily 4-like N-terminal" evidence="5">
    <location>
        <begin position="14"/>
        <end position="199"/>
    </location>
</feature>
<dbReference type="RefSeq" id="WP_129187156.1">
    <property type="nucleotide sequence ID" value="NZ_CP035493.1"/>
</dbReference>
<reference evidence="6 7" key="1">
    <citation type="submission" date="2019-01" db="EMBL/GenBank/DDBJ databases">
        <title>Genome sequencing of strain FW10M-9.</title>
        <authorList>
            <person name="Heo J."/>
            <person name="Kim S.-J."/>
            <person name="Kim J.-S."/>
            <person name="Hong S.-B."/>
            <person name="Kwon S.-W."/>
        </authorList>
    </citation>
    <scope>NUCLEOTIDE SEQUENCE [LARGE SCALE GENOMIC DNA]</scope>
    <source>
        <strain evidence="6 7">FW10M-9</strain>
    </source>
</reference>
<keyword evidence="3 6" id="KW-0808">Transferase</keyword>
<evidence type="ECO:0000313" key="6">
    <source>
        <dbReference type="EMBL" id="QAY69766.1"/>
    </source>
</evidence>
<keyword evidence="2" id="KW-0328">Glycosyltransferase</keyword>
<sequence length="394" mass="42168">MRVAIVAESFLPHVNGVTNSVLRVLEHLERRGHEAMVLAPSPGSPGVLAAERGDPRGGGADAGMVPPFVSGAPVVEMESVGLPGYPQVRVVVGQRARIQRTLEAFGPDVVHLASPFVLGWHGVRAAENLGLPTVAVYQTEVPGYAARYGMRHLEPLLWRRVHHVHERATLTLAPSSAVLASLAERGLPRLRLWGRGVDTVTFRPSARDAAWRAAVGAGRPLLVGYVGRLAPEKQVEDLRALAGLPHVRLVVVGDGPEREPLERLLPDAHFTGLLRGAELSRTMASLDVLVHPGELETFGQTLQEAAASGVPVVAPAAGGPLDVVDHSRTGWLYAPGDLDAMRERVADLLGDDRKRRAFGAAARARAVGRTWAAVCDELLEHYRDAVRADTPLGV</sequence>
<proteinExistence type="predicted"/>
<dbReference type="OrthoDB" id="9802525at2"/>
<evidence type="ECO:0000259" key="4">
    <source>
        <dbReference type="Pfam" id="PF00534"/>
    </source>
</evidence>
<evidence type="ECO:0000259" key="5">
    <source>
        <dbReference type="Pfam" id="PF13439"/>
    </source>
</evidence>
<accession>A0A4P6F3A7</accession>
<dbReference type="InterPro" id="IPR001296">
    <property type="entry name" value="Glyco_trans_1"/>
</dbReference>
<dbReference type="InterPro" id="IPR028098">
    <property type="entry name" value="Glyco_trans_4-like_N"/>
</dbReference>
<evidence type="ECO:0000313" key="7">
    <source>
        <dbReference type="Proteomes" id="UP000292118"/>
    </source>
</evidence>
<dbReference type="AlphaFoldDB" id="A0A4P6F3A7"/>
<evidence type="ECO:0000256" key="2">
    <source>
        <dbReference type="ARBA" id="ARBA00022676"/>
    </source>
</evidence>
<dbReference type="GO" id="GO:0016758">
    <property type="term" value="F:hexosyltransferase activity"/>
    <property type="evidence" value="ECO:0007669"/>
    <property type="project" value="TreeGrafter"/>
</dbReference>
<dbReference type="InterPro" id="IPR050194">
    <property type="entry name" value="Glycosyltransferase_grp1"/>
</dbReference>
<dbReference type="Gene3D" id="3.40.50.2000">
    <property type="entry name" value="Glycogen Phosphorylase B"/>
    <property type="match status" value="2"/>
</dbReference>
<dbReference type="EMBL" id="CP035493">
    <property type="protein sequence ID" value="QAY69766.1"/>
    <property type="molecule type" value="Genomic_DNA"/>
</dbReference>